<feature type="repeat" description="Cell wall-binding" evidence="3">
    <location>
        <begin position="1153"/>
        <end position="1172"/>
    </location>
</feature>
<comment type="caution">
    <text evidence="6">The sequence shown here is derived from an EMBL/GenBank/DDBJ whole genome shotgun (WGS) entry which is preliminary data.</text>
</comment>
<dbReference type="SUPFAM" id="SSF69360">
    <property type="entry name" value="Cell wall binding repeat"/>
    <property type="match status" value="5"/>
</dbReference>
<dbReference type="NCBIfam" id="TIGR04320">
    <property type="entry name" value="Surf_Exclu_PgrA"/>
    <property type="match status" value="1"/>
</dbReference>
<reference evidence="6 7" key="2">
    <citation type="submission" date="2023-06" db="EMBL/GenBank/DDBJ databases">
        <authorList>
            <person name="Zeman M."/>
            <person name="Kubasova T."/>
            <person name="Jahodarova E."/>
            <person name="Nykrynova M."/>
            <person name="Rychlik I."/>
        </authorList>
    </citation>
    <scope>NUCLEOTIDE SEQUENCE [LARGE SCALE GENOMIC DNA]</scope>
    <source>
        <strain evidence="6 7">161_Gplus</strain>
    </source>
</reference>
<dbReference type="InterPro" id="IPR022263">
    <property type="entry name" value="KxYKxGKxW"/>
</dbReference>
<feature type="repeat" description="Cell wall-binding" evidence="3">
    <location>
        <begin position="979"/>
        <end position="998"/>
    </location>
</feature>
<dbReference type="RefSeq" id="WP_289586697.1">
    <property type="nucleotide sequence ID" value="NZ_JAUDDW010000063.1"/>
</dbReference>
<evidence type="ECO:0000313" key="7">
    <source>
        <dbReference type="Proteomes" id="UP001529343"/>
    </source>
</evidence>
<dbReference type="Proteomes" id="UP001529343">
    <property type="component" value="Unassembled WGS sequence"/>
</dbReference>
<dbReference type="InterPro" id="IPR018337">
    <property type="entry name" value="Cell_wall/Cho-bd_repeat"/>
</dbReference>
<feature type="repeat" description="Cell wall-binding" evidence="3">
    <location>
        <begin position="958"/>
        <end position="977"/>
    </location>
</feature>
<dbReference type="EMBL" id="JAUDDW010000063">
    <property type="protein sequence ID" value="MDM8267357.1"/>
    <property type="molecule type" value="Genomic_DNA"/>
</dbReference>
<evidence type="ECO:0000256" key="3">
    <source>
        <dbReference type="PROSITE-ProRule" id="PRU00591"/>
    </source>
</evidence>
<dbReference type="PROSITE" id="PS51170">
    <property type="entry name" value="CW"/>
    <property type="match status" value="12"/>
</dbReference>
<feature type="repeat" description="Cell wall-binding" evidence="3">
    <location>
        <begin position="848"/>
        <end position="867"/>
    </location>
</feature>
<keyword evidence="2" id="KW-0677">Repeat</keyword>
<dbReference type="Pfam" id="PF01473">
    <property type="entry name" value="Choline_bind_1"/>
    <property type="match status" value="8"/>
</dbReference>
<feature type="repeat" description="Cell wall-binding" evidence="3">
    <location>
        <begin position="785"/>
        <end position="804"/>
    </location>
</feature>
<accession>A0ABT7V077</accession>
<feature type="repeat" description="Cell wall-binding" evidence="3">
    <location>
        <begin position="806"/>
        <end position="825"/>
    </location>
</feature>
<feature type="chain" id="PRO_5045958930" evidence="5">
    <location>
        <begin position="35"/>
        <end position="1216"/>
    </location>
</feature>
<feature type="repeat" description="Cell wall-binding" evidence="3">
    <location>
        <begin position="764"/>
        <end position="783"/>
    </location>
</feature>
<keyword evidence="7" id="KW-1185">Reference proteome</keyword>
<evidence type="ECO:0000256" key="1">
    <source>
        <dbReference type="ARBA" id="ARBA00022729"/>
    </source>
</evidence>
<name>A0ABT7V077_9LACO</name>
<feature type="coiled-coil region" evidence="4">
    <location>
        <begin position="385"/>
        <end position="440"/>
    </location>
</feature>
<evidence type="ECO:0000256" key="4">
    <source>
        <dbReference type="SAM" id="Coils"/>
    </source>
</evidence>
<dbReference type="NCBIfam" id="TIGR03715">
    <property type="entry name" value="KxYKxGKxW"/>
    <property type="match status" value="1"/>
</dbReference>
<dbReference type="InterPro" id="IPR027607">
    <property type="entry name" value="Surf_Exclu_SEC10/PgrA"/>
</dbReference>
<keyword evidence="4" id="KW-0175">Coiled coil</keyword>
<evidence type="ECO:0000256" key="5">
    <source>
        <dbReference type="SAM" id="SignalP"/>
    </source>
</evidence>
<gene>
    <name evidence="6" type="ORF">QUW44_09565</name>
</gene>
<dbReference type="Pfam" id="PF19258">
    <property type="entry name" value="KxYKxGKxW_sig"/>
    <property type="match status" value="1"/>
</dbReference>
<evidence type="ECO:0000313" key="6">
    <source>
        <dbReference type="EMBL" id="MDM8267357.1"/>
    </source>
</evidence>
<keyword evidence="1 5" id="KW-0732">Signal</keyword>
<proteinExistence type="predicted"/>
<feature type="repeat" description="Cell wall-binding" evidence="3">
    <location>
        <begin position="459"/>
        <end position="478"/>
    </location>
</feature>
<organism evidence="6 7">
    <name type="scientific">Limosilactobacillus pontis</name>
    <dbReference type="NCBI Taxonomy" id="35787"/>
    <lineage>
        <taxon>Bacteria</taxon>
        <taxon>Bacillati</taxon>
        <taxon>Bacillota</taxon>
        <taxon>Bacilli</taxon>
        <taxon>Lactobacillales</taxon>
        <taxon>Lactobacillaceae</taxon>
        <taxon>Limosilactobacillus</taxon>
    </lineage>
</organism>
<protein>
    <submittedName>
        <fullName evidence="6">SEC10/PgrA surface exclusion domain-containing protein</fullName>
    </submittedName>
</protein>
<feature type="repeat" description="Cell wall-binding" evidence="3">
    <location>
        <begin position="1174"/>
        <end position="1193"/>
    </location>
</feature>
<reference evidence="7" key="1">
    <citation type="submission" date="2023-06" db="EMBL/GenBank/DDBJ databases">
        <title>Identification and characterization of horizontal gene transfer across gut microbiota members of farm animals based on homology search.</title>
        <authorList>
            <person name="Zeman M."/>
            <person name="Kubasova T."/>
            <person name="Jahodarova E."/>
            <person name="Nykrynova M."/>
            <person name="Rychlik I."/>
        </authorList>
    </citation>
    <scope>NUCLEOTIDE SEQUENCE [LARGE SCALE GENOMIC DNA]</scope>
    <source>
        <strain evidence="7">161_Gplus</strain>
    </source>
</reference>
<feature type="repeat" description="Cell wall-binding" evidence="3">
    <location>
        <begin position="916"/>
        <end position="935"/>
    </location>
</feature>
<dbReference type="Gene3D" id="2.10.270.10">
    <property type="entry name" value="Cholin Binding"/>
    <property type="match status" value="11"/>
</dbReference>
<dbReference type="Pfam" id="PF19127">
    <property type="entry name" value="Choline_bind_3"/>
    <property type="match status" value="6"/>
</dbReference>
<feature type="coiled-coil region" evidence="4">
    <location>
        <begin position="69"/>
        <end position="131"/>
    </location>
</feature>
<sequence>MKEHKKLYKAGKLWVTTTLFALVGVALTTTSASADTDDGQSAGQQTLVVNNSNMNSSNSITAFTQSADQISSNSNIQDLQNKVDNAQQQVDQAQQQVNDAQIEVNNQQTVVDNAKSNLQTAQNNLQAAGGDPTTVQQSITVSSDWVNAVKNYLATNGSTQDVSSSSSFGQELANYGAPLKSQNQYVSDPGLANITITLTDGGTGALDSSTELEITRYAISLLNPIRQQLGVDQYIITQQALDDSTNIAIQYGQDNWTIFNHGTHDFQVLSNNHHDGESLSDGYLTLNNGTATLDDIHRAVYNSIRDMLFDDANSSWGHATDLAGMRGDMNGIYLGVQIDKNGQVHFNGNLKYKAGWTYTDATGSFTEPDDTSTRIPLTTDDSAEALQLKAAVQDAQNQLNQANADLSNDQQALDQANQTLQNAQQALQQAKDALAAAPRAGWDTQYGDKRYRDNDGNYVDGWQKVDGQWYYFNNQVLVTDQVMSVPSNDEMQAGIYDFDSDGHYRTNYFAQSASDGNCYEFGYDGRAVSGLQYVNSNWYYFDPTYCYALTGWQNVSGSTYYFDLYNKSADRGLSTINGSTYYFDSFSGVQQSGLQTVNGNLYDFDGYNNAAQSGWQWVGGNQYYFNVTNYTAVSGLTTIDNELYYFDPYSHIEQTNCWETVSGDTYYFNPDAVDGLQNIDGNIYYFENNKRVDNDTLTLPAQNGVAAGTYKFDNNGVGIRVNLDGWHTNQDGKWMYQLDGQYIVGWRKIDNHWYYFDSTSKAADTSWQKVDGNWYYFDPTNAWAVTDWKKFNNKWYYFDPSNAWAVTGWKKLNNKWYYFDPSNAWAVTGWKKFNNKWYYLDLTNAWALNGLQKINGNIYYFNANNEMVTNTILRLATANGVNGGTYKFNANGVGTPDGWYASKDDKWMYQLDGQYIVGWQKIDNHWYHFDSTSKIADTSWQKIDGNWYYFDPTNAWAVTDWKKLNNKWYYFDPSNAWAVTSWNNINNKWYYFDPSNAWAVVGWKELNNKWYYFDLSNAWAVDGLQKIDNNIFYFVNTVMVTSQILHLTANNGLPSGNYKFDANGYGQLLFTGWKKDTSGKWTYQLNDVFVTNWQKLNDKWYYFDPVNNWAVTGWNNINDQKYYFDPTNAWATTNWAKLDNNWYYFDPTNAWATTGWKELANKWYYFDTTNAYAVTGWKKINNQWYYFDPTNAWMLTGTQKINNRTYVFSKSGELLS</sequence>
<evidence type="ECO:0000256" key="2">
    <source>
        <dbReference type="ARBA" id="ARBA00022737"/>
    </source>
</evidence>
<feature type="repeat" description="Cell wall-binding" evidence="3">
    <location>
        <begin position="743"/>
        <end position="762"/>
    </location>
</feature>
<feature type="repeat" description="Cell wall-binding" evidence="3">
    <location>
        <begin position="937"/>
        <end position="956"/>
    </location>
</feature>
<feature type="signal peptide" evidence="5">
    <location>
        <begin position="1"/>
        <end position="34"/>
    </location>
</feature>